<dbReference type="InterPro" id="IPR016193">
    <property type="entry name" value="Cytidine_deaminase-like"/>
</dbReference>
<feature type="compositionally biased region" description="Low complexity" evidence="2">
    <location>
        <begin position="98"/>
        <end position="107"/>
    </location>
</feature>
<keyword evidence="6" id="KW-1185">Reference proteome</keyword>
<reference evidence="4 6" key="1">
    <citation type="journal article" date="2008" name="Genome Biol.">
        <title>The genome sequence of the model ascomycete fungus Podospora anserina.</title>
        <authorList>
            <person name="Espagne E."/>
            <person name="Lespinet O."/>
            <person name="Malagnac F."/>
            <person name="Da Silva C."/>
            <person name="Jaillon O."/>
            <person name="Porcel B.M."/>
            <person name="Couloux A."/>
            <person name="Aury J.-M."/>
            <person name="Segurens B."/>
            <person name="Poulain J."/>
            <person name="Anthouard V."/>
            <person name="Grossetete S."/>
            <person name="Khalili H."/>
            <person name="Coppin E."/>
            <person name="Dequard-Chablat M."/>
            <person name="Picard M."/>
            <person name="Contamine V."/>
            <person name="Arnaise S."/>
            <person name="Bourdais A."/>
            <person name="Berteaux-Lecellier V."/>
            <person name="Gautheret D."/>
            <person name="de Vries R.P."/>
            <person name="Battaglia E."/>
            <person name="Coutinho P.M."/>
            <person name="Danchin E.G.J."/>
            <person name="Henrissat B."/>
            <person name="El Khoury R."/>
            <person name="Sainsard-Chanet A."/>
            <person name="Boivin A."/>
            <person name="Pinan-Lucarre B."/>
            <person name="Sellem C.H."/>
            <person name="Debuchy R."/>
            <person name="Wincker P."/>
            <person name="Weissenbach J."/>
            <person name="Silar P."/>
        </authorList>
    </citation>
    <scope>NUCLEOTIDE SEQUENCE [LARGE SCALE GENOMIC DNA]</scope>
    <source>
        <strain evidence="6">S / ATCC MYA-4624 / DSM 980 / FGSC 10383</strain>
        <strain evidence="4">S mat+</strain>
    </source>
</reference>
<dbReference type="OrthoDB" id="1701769at2759"/>
<evidence type="ECO:0000313" key="5">
    <source>
        <dbReference type="EMBL" id="CDP24512.1"/>
    </source>
</evidence>
<feature type="compositionally biased region" description="Polar residues" evidence="2">
    <location>
        <begin position="65"/>
        <end position="76"/>
    </location>
</feature>
<dbReference type="STRING" id="515849.B2ABK7"/>
<feature type="region of interest" description="Disordered" evidence="2">
    <location>
        <begin position="494"/>
        <end position="588"/>
    </location>
</feature>
<dbReference type="PANTHER" id="PTHR11079">
    <property type="entry name" value="CYTOSINE DEAMINASE FAMILY MEMBER"/>
    <property type="match status" value="1"/>
</dbReference>
<dbReference type="Proteomes" id="UP000001197">
    <property type="component" value="Chromosome 1"/>
</dbReference>
<dbReference type="PROSITE" id="PS51747">
    <property type="entry name" value="CYT_DCMP_DEAMINASES_2"/>
    <property type="match status" value="1"/>
</dbReference>
<dbReference type="EMBL" id="CU633445">
    <property type="protein sequence ID" value="CAP60848.1"/>
    <property type="molecule type" value="Genomic_DNA"/>
</dbReference>
<feature type="region of interest" description="Disordered" evidence="2">
    <location>
        <begin position="634"/>
        <end position="662"/>
    </location>
</feature>
<sequence length="685" mass="72155">MAVTLFQALSATGLKAFAFLQALLWFPAGVFRQALALLSAATSSPHRPSSPTLPRTSAPAAGSLGNCNNTADNNQADLHVNQDSDADNTDLTMAGDTSSASSRQQQQTLSKNAPLPKVVPAMPRFGPASLKENAPAASAASPAVTTNNSTDEVANGVSRLSLQESAAASNRVLSASDGNAGAGSTAAPAENGGTATLSKGNFVQSNGALPDIFGGDDDEALATQEVTRAPAVPLTHSISQTSKLKEMPPPTIQFGDETLHILEKEETPEQAAERAVHSGFMREALDMVGFKFLSFFFFLFFSSFVSTQEVVPLHSPVSPTWLVHRLLTCPPQARLALRTNETPVGCVLVHNGRVIARGMNATNVSRNGTRHAELMAICALLSFASEADTEPARPVKAIVPLGDKTNSQQAEVDEEDALWGDVDPRDGHLFPYGQKLHPAPRVDPSVIQESILYVTVEPCVMCASLLRQLKIKKVYFGAVNDKFGGTGGVFRIHKNSPHSMASAPPSPAPRNGKGLARPVLERRPVSSADVTTDAAKAGGAPVMAGQESREVLSPDEEVKGGPDNSVLDPIDTSHLPGDGGNVERGYEAEGGWGRDEAVTLLRQFYVQENNRAPVPRKKEGRAARLAAMMERDGHAGGPMIDPNSTAPPPGDCNGGAETPEAVGTPIMETCPLAGDENKENEVITA</sequence>
<evidence type="ECO:0000256" key="2">
    <source>
        <dbReference type="SAM" id="MobiDB-lite"/>
    </source>
</evidence>
<keyword evidence="1" id="KW-0378">Hydrolase</keyword>
<dbReference type="GeneID" id="6187070"/>
<name>B2ABK7_PODAN</name>
<evidence type="ECO:0000256" key="1">
    <source>
        <dbReference type="ARBA" id="ARBA00022801"/>
    </source>
</evidence>
<evidence type="ECO:0000313" key="4">
    <source>
        <dbReference type="EMBL" id="CAP60848.1"/>
    </source>
</evidence>
<reference evidence="4" key="2">
    <citation type="submission" date="2008-07" db="EMBL/GenBank/DDBJ databases">
        <authorList>
            <person name="Genoscope - CEA"/>
        </authorList>
    </citation>
    <scope>NUCLEOTIDE SEQUENCE</scope>
    <source>
        <strain evidence="4">S mat+</strain>
    </source>
</reference>
<dbReference type="InterPro" id="IPR002125">
    <property type="entry name" value="CMP_dCMP_dom"/>
</dbReference>
<reference evidence="5" key="4">
    <citation type="submission" date="2015-04" db="EMBL/GenBank/DDBJ databases">
        <title>Maintaining two mating types: Structure of the mating type locus and its role in heterokaryosis in Podospora anserina.</title>
        <authorList>
            <person name="Grognet P."/>
            <person name="Bidard F."/>
            <person name="Kuchly C."/>
            <person name="Chan Ho Tong L."/>
            <person name="Coppin E."/>
            <person name="Ait Benkhali J."/>
            <person name="Couloux A."/>
            <person name="Wincker P."/>
            <person name="Debuchy R."/>
            <person name="Silar P."/>
        </authorList>
    </citation>
    <scope>NUCLEOTIDE SEQUENCE</scope>
</reference>
<dbReference type="CDD" id="cd01285">
    <property type="entry name" value="nucleoside_deaminase"/>
    <property type="match status" value="1"/>
</dbReference>
<dbReference type="GO" id="GO:0052717">
    <property type="term" value="F:tRNA-specific adenosine-34 deaminase activity"/>
    <property type="evidence" value="ECO:0007669"/>
    <property type="project" value="TreeGrafter"/>
</dbReference>
<dbReference type="SUPFAM" id="SSF53927">
    <property type="entry name" value="Cytidine deaminase-like"/>
    <property type="match status" value="1"/>
</dbReference>
<accession>B2ABK7</accession>
<dbReference type="GO" id="GO:0005634">
    <property type="term" value="C:nucleus"/>
    <property type="evidence" value="ECO:0007669"/>
    <property type="project" value="TreeGrafter"/>
</dbReference>
<feature type="compositionally biased region" description="Low complexity" evidence="2">
    <location>
        <begin position="133"/>
        <end position="150"/>
    </location>
</feature>
<gene>
    <name evidence="4" type="ORF">PODANS_1_21170</name>
</gene>
<feature type="compositionally biased region" description="Polar residues" evidence="2">
    <location>
        <begin position="45"/>
        <end position="55"/>
    </location>
</feature>
<dbReference type="Gene3D" id="3.40.140.10">
    <property type="entry name" value="Cytidine Deaminase, domain 2"/>
    <property type="match status" value="1"/>
</dbReference>
<dbReference type="EMBL" id="FO904936">
    <property type="protein sequence ID" value="CDP24512.1"/>
    <property type="molecule type" value="Genomic_DNA"/>
</dbReference>
<evidence type="ECO:0000259" key="3">
    <source>
        <dbReference type="PROSITE" id="PS51747"/>
    </source>
</evidence>
<dbReference type="RefSeq" id="XP_001903076.1">
    <property type="nucleotide sequence ID" value="XM_001903041.1"/>
</dbReference>
<dbReference type="PANTHER" id="PTHR11079:SF149">
    <property type="entry name" value="TRNA-SPECIFIC ADENOSINE DEAMINASE 2"/>
    <property type="match status" value="1"/>
</dbReference>
<dbReference type="Pfam" id="PF00383">
    <property type="entry name" value="dCMP_cyt_deam_1"/>
    <property type="match status" value="1"/>
</dbReference>
<protein>
    <submittedName>
        <fullName evidence="4">Podospora anserina S mat+ genomic DNA chromosome 1, supercontig 5</fullName>
    </submittedName>
    <submittedName>
        <fullName evidence="5">tRNA-specific adenosine deaminase</fullName>
    </submittedName>
</protein>
<proteinExistence type="predicted"/>
<feature type="region of interest" description="Disordered" evidence="2">
    <location>
        <begin position="42"/>
        <end position="152"/>
    </location>
</feature>
<dbReference type="HOGENOM" id="CLU_025810_8_4_1"/>
<evidence type="ECO:0000313" key="6">
    <source>
        <dbReference type="Proteomes" id="UP000001197"/>
    </source>
</evidence>
<dbReference type="AlphaFoldDB" id="B2ABK7"/>
<dbReference type="VEuPathDB" id="FungiDB:PODANS_1_21170"/>
<feature type="domain" description="CMP/dCMP-type deaminase" evidence="3">
    <location>
        <begin position="320"/>
        <end position="503"/>
    </location>
</feature>
<dbReference type="eggNOG" id="KOG1018">
    <property type="taxonomic scope" value="Eukaryota"/>
</dbReference>
<reference evidence="6" key="3">
    <citation type="journal article" date="2014" name="Genetics">
        <title>Maintaining two mating types: Structure of the mating type locus and its role in heterokaryosis in Podospora anserina.</title>
        <authorList>
            <person name="Grognet P."/>
            <person name="Bidard F."/>
            <person name="Kuchly C."/>
            <person name="Tong L.C.H."/>
            <person name="Coppin E."/>
            <person name="Benkhali J.A."/>
            <person name="Couloux A."/>
            <person name="Wincker P."/>
            <person name="Debuchy R."/>
            <person name="Silar P."/>
        </authorList>
    </citation>
    <scope>GENOME REANNOTATION</scope>
    <source>
        <strain evidence="6">S / ATCC MYA-4624 / DSM 980 / FGSC 10383</strain>
    </source>
</reference>
<dbReference type="GO" id="GO:0005737">
    <property type="term" value="C:cytoplasm"/>
    <property type="evidence" value="ECO:0007669"/>
    <property type="project" value="TreeGrafter"/>
</dbReference>
<organism evidence="4">
    <name type="scientific">Podospora anserina (strain S / ATCC MYA-4624 / DSM 980 / FGSC 10383)</name>
    <name type="common">Pleurage anserina</name>
    <dbReference type="NCBI Taxonomy" id="515849"/>
    <lineage>
        <taxon>Eukaryota</taxon>
        <taxon>Fungi</taxon>
        <taxon>Dikarya</taxon>
        <taxon>Ascomycota</taxon>
        <taxon>Pezizomycotina</taxon>
        <taxon>Sordariomycetes</taxon>
        <taxon>Sordariomycetidae</taxon>
        <taxon>Sordariales</taxon>
        <taxon>Podosporaceae</taxon>
        <taxon>Podospora</taxon>
        <taxon>Podospora anserina</taxon>
    </lineage>
</organism>
<dbReference type="GO" id="GO:0002100">
    <property type="term" value="P:tRNA wobble adenosine to inosine editing"/>
    <property type="evidence" value="ECO:0007669"/>
    <property type="project" value="TreeGrafter"/>
</dbReference>
<feature type="compositionally biased region" description="Basic and acidic residues" evidence="2">
    <location>
        <begin position="547"/>
        <end position="560"/>
    </location>
</feature>
<dbReference type="KEGG" id="pan:PODANSg088"/>